<sequence length="77" mass="8572">MTSFEAAVVFHVSFLVSVIVERLEPPTRSCEFWKAGSPTFRFTLSEGKAVSDIGVAHREPSPSRRRVCAGTSLVLWF</sequence>
<dbReference type="EMBL" id="GHJT01000774">
    <property type="protein sequence ID" value="MOY34745.1"/>
    <property type="molecule type" value="Transcribed_RNA"/>
</dbReference>
<proteinExistence type="predicted"/>
<reference evidence="1" key="1">
    <citation type="submission" date="2019-04" db="EMBL/GenBank/DDBJ databases">
        <title>An insight into the mialome of Ixodes scapularis.</title>
        <authorList>
            <person name="Ribeiro J.M."/>
            <person name="Mather T.N."/>
            <person name="Karim S."/>
        </authorList>
    </citation>
    <scope>NUCLEOTIDE SEQUENCE</scope>
</reference>
<accession>A0A4D5RCB8</accession>
<dbReference type="AlphaFoldDB" id="A0A4D5RCB8"/>
<name>A0A4D5RCB8_IXOSC</name>
<protein>
    <submittedName>
        <fullName evidence="1">Uncharacterized protein</fullName>
    </submittedName>
</protein>
<evidence type="ECO:0000313" key="1">
    <source>
        <dbReference type="EMBL" id="MOY34745.1"/>
    </source>
</evidence>
<organism evidence="1">
    <name type="scientific">Ixodes scapularis</name>
    <name type="common">Black-legged tick</name>
    <name type="synonym">Deer tick</name>
    <dbReference type="NCBI Taxonomy" id="6945"/>
    <lineage>
        <taxon>Eukaryota</taxon>
        <taxon>Metazoa</taxon>
        <taxon>Ecdysozoa</taxon>
        <taxon>Arthropoda</taxon>
        <taxon>Chelicerata</taxon>
        <taxon>Arachnida</taxon>
        <taxon>Acari</taxon>
        <taxon>Parasitiformes</taxon>
        <taxon>Ixodida</taxon>
        <taxon>Ixodoidea</taxon>
        <taxon>Ixodidae</taxon>
        <taxon>Ixodinae</taxon>
        <taxon>Ixodes</taxon>
    </lineage>
</organism>